<dbReference type="EMBL" id="CP022695">
    <property type="protein sequence ID" value="AST78225.1"/>
    <property type="molecule type" value="Genomic_DNA"/>
</dbReference>
<sequence>MEFDKINAFLATAIGGLIFKWLAGGVSSFWAWLNKSHPEEEFLVSKIGITKPVIRLSFCKYKLNTKPHTKNNKIFLTIFGSIVIALSAVGFYQFTNIVIQGPIQWIDFKYKETGDSFWIRQDEARNKPNSPKWNISPDTCLNKKALDTITSIKPKTIEFICGYMLDPKGRDELGKAANKNSLGIMVVIPIAYLSLLFFFMLGTAIFIDLYINAKITLFNKSEAEKSYQYLT</sequence>
<gene>
    <name evidence="1" type="ORF">CI104_03560</name>
</gene>
<protein>
    <submittedName>
        <fullName evidence="1">Uncharacterized protein</fullName>
    </submittedName>
</protein>
<dbReference type="Proteomes" id="UP000215286">
    <property type="component" value="Chromosome"/>
</dbReference>
<evidence type="ECO:0000313" key="1">
    <source>
        <dbReference type="EMBL" id="AST78225.1"/>
    </source>
</evidence>
<accession>A0ACA8D227</accession>
<evidence type="ECO:0000313" key="2">
    <source>
        <dbReference type="Proteomes" id="UP000215286"/>
    </source>
</evidence>
<keyword evidence="2" id="KW-1185">Reference proteome</keyword>
<organism evidence="1 2">
    <name type="scientific">Citrobacter farmeri</name>
    <dbReference type="NCBI Taxonomy" id="67824"/>
    <lineage>
        <taxon>Bacteria</taxon>
        <taxon>Pseudomonadati</taxon>
        <taxon>Pseudomonadota</taxon>
        <taxon>Gammaproteobacteria</taxon>
        <taxon>Enterobacterales</taxon>
        <taxon>Enterobacteriaceae</taxon>
        <taxon>Citrobacter</taxon>
    </lineage>
</organism>
<reference evidence="1" key="1">
    <citation type="submission" date="2017-08" db="EMBL/GenBank/DDBJ databases">
        <title>Real-time genomic and epidemiological investigation of a multi-institutional outbreak of KPC-producing Enterobacteriaceae reveals complex transmission dynamics and informs management responses.</title>
        <authorList>
            <person name="Kwong J.C."/>
            <person name="Lane C."/>
            <person name="Romanes F."/>
            <person name="Goncalves da Silva A."/>
            <person name="Easton M."/>
            <person name="Cronin K."/>
            <person name="Waters M.J."/>
            <person name="Tomita T."/>
            <person name="Stevens K."/>
            <person name="Schultz M.B."/>
            <person name="Baines S.L."/>
            <person name="Sherry N.L."/>
            <person name="Carter G."/>
            <person name="Mu A."/>
            <person name="Sait M."/>
            <person name="Ballard S.A."/>
            <person name="Seemann T."/>
            <person name="Stinear T.P."/>
            <person name="Howden B.P."/>
        </authorList>
    </citation>
    <scope>NUCLEOTIDE SEQUENCE</scope>
    <source>
        <strain evidence="1">AUSMDU00008141</strain>
    </source>
</reference>
<name>A0ACA8D227_9ENTR</name>
<proteinExistence type="predicted"/>